<dbReference type="Pfam" id="PF00239">
    <property type="entry name" value="Resolvase"/>
    <property type="match status" value="1"/>
</dbReference>
<dbReference type="SMART" id="SM00857">
    <property type="entry name" value="Resolvase"/>
    <property type="match status" value="1"/>
</dbReference>
<reference evidence="7 8" key="1">
    <citation type="submission" date="2017-11" db="EMBL/GenBank/DDBJ databases">
        <title>Draft genome sequence of environmental isolate Aeromonas lusitania sp. nov. MDC 2473.</title>
        <authorList>
            <person name="Colston S.M."/>
            <person name="Navarro A."/>
            <person name="Martinez-Murcia A.J."/>
            <person name="Graf J."/>
        </authorList>
    </citation>
    <scope>NUCLEOTIDE SEQUENCE [LARGE SCALE GENOMIC DNA]</scope>
    <source>
        <strain evidence="7 8">MDC 2473</strain>
    </source>
</reference>
<evidence type="ECO:0000256" key="5">
    <source>
        <dbReference type="PROSITE-ProRule" id="PRU10137"/>
    </source>
</evidence>
<keyword evidence="2" id="KW-0238">DNA-binding</keyword>
<dbReference type="InterPro" id="IPR036162">
    <property type="entry name" value="Resolvase-like_N_sf"/>
</dbReference>
<accession>A0A2M8H9Q0</accession>
<evidence type="ECO:0000256" key="1">
    <source>
        <dbReference type="ARBA" id="ARBA00022908"/>
    </source>
</evidence>
<dbReference type="SUPFAM" id="SSF53041">
    <property type="entry name" value="Resolvase-like"/>
    <property type="match status" value="1"/>
</dbReference>
<feature type="active site" description="O-(5'-phospho-DNA)-serine intermediate" evidence="4 5">
    <location>
        <position position="11"/>
    </location>
</feature>
<dbReference type="GO" id="GO:0003677">
    <property type="term" value="F:DNA binding"/>
    <property type="evidence" value="ECO:0007669"/>
    <property type="project" value="UniProtKB-KW"/>
</dbReference>
<organism evidence="7 8">
    <name type="scientific">Aeromonas lusitana</name>
    <dbReference type="NCBI Taxonomy" id="931529"/>
    <lineage>
        <taxon>Bacteria</taxon>
        <taxon>Pseudomonadati</taxon>
        <taxon>Pseudomonadota</taxon>
        <taxon>Gammaproteobacteria</taxon>
        <taxon>Aeromonadales</taxon>
        <taxon>Aeromonadaceae</taxon>
        <taxon>Aeromonas</taxon>
    </lineage>
</organism>
<evidence type="ECO:0000313" key="8">
    <source>
        <dbReference type="Proteomes" id="UP000232060"/>
    </source>
</evidence>
<dbReference type="Gene3D" id="3.40.50.1390">
    <property type="entry name" value="Resolvase, N-terminal catalytic domain"/>
    <property type="match status" value="1"/>
</dbReference>
<dbReference type="InterPro" id="IPR006118">
    <property type="entry name" value="Recombinase_CS"/>
</dbReference>
<keyword evidence="3" id="KW-0233">DNA recombination</keyword>
<proteinExistence type="predicted"/>
<dbReference type="EMBL" id="PGCP01000014">
    <property type="protein sequence ID" value="PJC93288.1"/>
    <property type="molecule type" value="Genomic_DNA"/>
</dbReference>
<comment type="caution">
    <text evidence="7">The sequence shown here is derived from an EMBL/GenBank/DDBJ whole genome shotgun (WGS) entry which is preliminary data.</text>
</comment>
<dbReference type="InterPro" id="IPR006119">
    <property type="entry name" value="Resolv_N"/>
</dbReference>
<feature type="domain" description="Resolvase/invertase-type recombinase catalytic" evidence="6">
    <location>
        <begin position="3"/>
        <end position="144"/>
    </location>
</feature>
<gene>
    <name evidence="7" type="ORF">CUC44_10095</name>
</gene>
<dbReference type="Proteomes" id="UP000232060">
    <property type="component" value="Unassembled WGS sequence"/>
</dbReference>
<dbReference type="AlphaFoldDB" id="A0A2M8H9Q0"/>
<keyword evidence="8" id="KW-1185">Reference proteome</keyword>
<dbReference type="PANTHER" id="PTHR30461">
    <property type="entry name" value="DNA-INVERTASE FROM LAMBDOID PROPHAGE"/>
    <property type="match status" value="1"/>
</dbReference>
<dbReference type="PROSITE" id="PS00398">
    <property type="entry name" value="RECOMBINASES_2"/>
    <property type="match status" value="1"/>
</dbReference>
<evidence type="ECO:0000259" key="6">
    <source>
        <dbReference type="PROSITE" id="PS51736"/>
    </source>
</evidence>
<dbReference type="GO" id="GO:0000150">
    <property type="term" value="F:DNA strand exchange activity"/>
    <property type="evidence" value="ECO:0007669"/>
    <property type="project" value="InterPro"/>
</dbReference>
<sequence>MSRTFVYARVSTEDQTTSNQRIEAEARGYKVPDNRFISEVVSGGVAAMARPEFVSLVNHKLETGDTLVVTKIDRLGRDNIDVQTTIKSLMAQGIKVVSLDLPSNDLSSAEGQLVLQMFTAFAEFEKSRIAERTQAGLERAKAEGKKLGRPEAVETTKKVQELKAGGFSQSKVAERLGVTVITVKRHWNKIV</sequence>
<evidence type="ECO:0000256" key="2">
    <source>
        <dbReference type="ARBA" id="ARBA00023125"/>
    </source>
</evidence>
<dbReference type="PROSITE" id="PS51736">
    <property type="entry name" value="RECOMBINASES_3"/>
    <property type="match status" value="1"/>
</dbReference>
<dbReference type="OrthoDB" id="9797501at2"/>
<dbReference type="GO" id="GO:0015074">
    <property type="term" value="P:DNA integration"/>
    <property type="evidence" value="ECO:0007669"/>
    <property type="project" value="UniProtKB-KW"/>
</dbReference>
<dbReference type="PROSITE" id="PS00397">
    <property type="entry name" value="RECOMBINASES_1"/>
    <property type="match status" value="1"/>
</dbReference>
<name>A0A2M8H9Q0_9GAMM</name>
<dbReference type="InterPro" id="IPR050639">
    <property type="entry name" value="SSR_resolvase"/>
</dbReference>
<evidence type="ECO:0000256" key="3">
    <source>
        <dbReference type="ARBA" id="ARBA00023172"/>
    </source>
</evidence>
<protein>
    <submittedName>
        <fullName evidence="7">Resolvase</fullName>
    </submittedName>
</protein>
<dbReference type="PANTHER" id="PTHR30461:SF2">
    <property type="entry name" value="SERINE RECOMBINASE PINE-RELATED"/>
    <property type="match status" value="1"/>
</dbReference>
<evidence type="ECO:0000313" key="7">
    <source>
        <dbReference type="EMBL" id="PJC93288.1"/>
    </source>
</evidence>
<evidence type="ECO:0000256" key="4">
    <source>
        <dbReference type="PIRSR" id="PIRSR606118-50"/>
    </source>
</evidence>
<keyword evidence="1" id="KW-0229">DNA integration</keyword>
<dbReference type="RefSeq" id="WP_100859832.1">
    <property type="nucleotide sequence ID" value="NZ_PGCP01000014.1"/>
</dbReference>
<dbReference type="CDD" id="cd03768">
    <property type="entry name" value="SR_ResInv"/>
    <property type="match status" value="1"/>
</dbReference>